<keyword evidence="3" id="KW-1185">Reference proteome</keyword>
<dbReference type="AlphaFoldDB" id="A0A8C3F9N5"/>
<proteinExistence type="predicted"/>
<dbReference type="Ensembl" id="ENSCPBT00000004702.1">
    <property type="protein sequence ID" value="ENSCPBP00000003854.1"/>
    <property type="gene ID" value="ENSCPBG00000003127.1"/>
</dbReference>
<dbReference type="InterPro" id="IPR027902">
    <property type="entry name" value="DUF4487"/>
</dbReference>
<evidence type="ECO:0000313" key="3">
    <source>
        <dbReference type="Proteomes" id="UP000694380"/>
    </source>
</evidence>
<accession>A0A8C3F9N5</accession>
<keyword evidence="1" id="KW-0472">Membrane</keyword>
<reference evidence="2" key="2">
    <citation type="submission" date="2025-09" db="UniProtKB">
        <authorList>
            <consortium name="Ensembl"/>
        </authorList>
    </citation>
    <scope>IDENTIFICATION</scope>
</reference>
<dbReference type="PANTHER" id="PTHR16071">
    <property type="entry name" value="CHROMOSOME 1 OPEN READING FRAME 112"/>
    <property type="match status" value="1"/>
</dbReference>
<protein>
    <submittedName>
        <fullName evidence="2">Uncharacterized protein</fullName>
    </submittedName>
</protein>
<dbReference type="OMA" id="HICSTQE"/>
<reference evidence="2" key="1">
    <citation type="submission" date="2025-08" db="UniProtKB">
        <authorList>
            <consortium name="Ensembl"/>
        </authorList>
    </citation>
    <scope>IDENTIFICATION</scope>
</reference>
<sequence>MEIVPLIYHILLSVCRTGVIATSIVGLVCTSVHIWHIRKILTEMFLPHINLSELEQTFFSKVLPKAIQLFDDLLYELSSQAKGLTSQNIELCKAVRNVLQTMVQLLETLTGCVRHICTLQEPVPLESICSLPSTILYVIKNTFMHCKVGVWINRRKNYSRSSYRSF</sequence>
<dbReference type="PANTHER" id="PTHR16071:SF2">
    <property type="entry name" value="FIGNL1-INTERACTING REGULATOR OF RECOMBINATION AND MITOSIS"/>
    <property type="match status" value="1"/>
</dbReference>
<evidence type="ECO:0000313" key="2">
    <source>
        <dbReference type="Ensembl" id="ENSCPBP00000003854.1"/>
    </source>
</evidence>
<organism evidence="2 3">
    <name type="scientific">Chrysemys picta bellii</name>
    <name type="common">Western painted turtle</name>
    <name type="synonym">Emys bellii</name>
    <dbReference type="NCBI Taxonomy" id="8478"/>
    <lineage>
        <taxon>Eukaryota</taxon>
        <taxon>Metazoa</taxon>
        <taxon>Chordata</taxon>
        <taxon>Craniata</taxon>
        <taxon>Vertebrata</taxon>
        <taxon>Euteleostomi</taxon>
        <taxon>Archelosauria</taxon>
        <taxon>Testudinata</taxon>
        <taxon>Testudines</taxon>
        <taxon>Cryptodira</taxon>
        <taxon>Durocryptodira</taxon>
        <taxon>Testudinoidea</taxon>
        <taxon>Emydidae</taxon>
        <taxon>Chrysemys</taxon>
    </lineage>
</organism>
<feature type="transmembrane region" description="Helical" evidence="1">
    <location>
        <begin position="6"/>
        <end position="35"/>
    </location>
</feature>
<keyword evidence="1" id="KW-0812">Transmembrane</keyword>
<keyword evidence="1" id="KW-1133">Transmembrane helix</keyword>
<dbReference type="Proteomes" id="UP000694380">
    <property type="component" value="Unplaced"/>
</dbReference>
<evidence type="ECO:0000256" key="1">
    <source>
        <dbReference type="SAM" id="Phobius"/>
    </source>
</evidence>
<name>A0A8C3F9N5_CHRPI</name>
<dbReference type="GeneTree" id="ENSGT00390000004791"/>